<reference evidence="20" key="1">
    <citation type="journal article" date="2019" name="Int. J. Syst. Evol. Microbiol.">
        <title>The Global Catalogue of Microorganisms (GCM) 10K type strain sequencing project: providing services to taxonomists for standard genome sequencing and annotation.</title>
        <authorList>
            <consortium name="The Broad Institute Genomics Platform"/>
            <consortium name="The Broad Institute Genome Sequencing Center for Infectious Disease"/>
            <person name="Wu L."/>
            <person name="Ma J."/>
        </authorList>
    </citation>
    <scope>NUCLEOTIDE SEQUENCE [LARGE SCALE GENOMIC DNA]</scope>
    <source>
        <strain evidence="20">CGMCC 1.12849</strain>
    </source>
</reference>
<keyword evidence="11 17" id="KW-0133">Cell shape</keyword>
<evidence type="ECO:0000256" key="10">
    <source>
        <dbReference type="ARBA" id="ARBA00022857"/>
    </source>
</evidence>
<proteinExistence type="inferred from homology"/>
<dbReference type="GeneID" id="303304025"/>
<keyword evidence="9 17" id="KW-0274">FAD</keyword>
<evidence type="ECO:0000256" key="14">
    <source>
        <dbReference type="ARBA" id="ARBA00023306"/>
    </source>
</evidence>
<keyword evidence="6 17" id="KW-0963">Cytoplasm</keyword>
<evidence type="ECO:0000256" key="6">
    <source>
        <dbReference type="ARBA" id="ARBA00022490"/>
    </source>
</evidence>
<dbReference type="RefSeq" id="WP_268236916.1">
    <property type="nucleotide sequence ID" value="NZ_BAAAVQ010000025.1"/>
</dbReference>
<comment type="pathway">
    <text evidence="4 17">Cell wall biogenesis; peptidoglycan biosynthesis.</text>
</comment>
<dbReference type="Gene3D" id="3.90.78.10">
    <property type="entry name" value="UDP-N-acetylenolpyruvoylglucosamine reductase, C-terminal domain"/>
    <property type="match status" value="1"/>
</dbReference>
<dbReference type="InterPro" id="IPR016166">
    <property type="entry name" value="FAD-bd_PCMH"/>
</dbReference>
<dbReference type="InterPro" id="IPR003170">
    <property type="entry name" value="MurB"/>
</dbReference>
<dbReference type="Proteomes" id="UP001595884">
    <property type="component" value="Unassembled WGS sequence"/>
</dbReference>
<evidence type="ECO:0000256" key="8">
    <source>
        <dbReference type="ARBA" id="ARBA00022630"/>
    </source>
</evidence>
<keyword evidence="13 17" id="KW-0560">Oxidoreductase</keyword>
<comment type="caution">
    <text evidence="19">The sequence shown here is derived from an EMBL/GenBank/DDBJ whole genome shotgun (WGS) entry which is preliminary data.</text>
</comment>
<comment type="cofactor">
    <cofactor evidence="1 17">
        <name>FAD</name>
        <dbReference type="ChEBI" id="CHEBI:57692"/>
    </cofactor>
</comment>
<organism evidence="19 20">
    <name type="scientific">Glutamicibacter bergerei</name>
    <dbReference type="NCBI Taxonomy" id="256702"/>
    <lineage>
        <taxon>Bacteria</taxon>
        <taxon>Bacillati</taxon>
        <taxon>Actinomycetota</taxon>
        <taxon>Actinomycetes</taxon>
        <taxon>Micrococcales</taxon>
        <taxon>Micrococcaceae</taxon>
        <taxon>Glutamicibacter</taxon>
    </lineage>
</organism>
<evidence type="ECO:0000256" key="15">
    <source>
        <dbReference type="ARBA" id="ARBA00023316"/>
    </source>
</evidence>
<comment type="subcellular location">
    <subcellularLocation>
        <location evidence="3 17">Cytoplasm</location>
    </subcellularLocation>
</comment>
<evidence type="ECO:0000259" key="18">
    <source>
        <dbReference type="PROSITE" id="PS51387"/>
    </source>
</evidence>
<keyword evidence="15 17" id="KW-0961">Cell wall biogenesis/degradation</keyword>
<dbReference type="NCBIfam" id="TIGR00179">
    <property type="entry name" value="murB"/>
    <property type="match status" value="1"/>
</dbReference>
<evidence type="ECO:0000256" key="13">
    <source>
        <dbReference type="ARBA" id="ARBA00023002"/>
    </source>
</evidence>
<keyword evidence="10 17" id="KW-0521">NADP</keyword>
<feature type="active site" evidence="17">
    <location>
        <position position="164"/>
    </location>
</feature>
<evidence type="ECO:0000256" key="4">
    <source>
        <dbReference type="ARBA" id="ARBA00004752"/>
    </source>
</evidence>
<dbReference type="InterPro" id="IPR016169">
    <property type="entry name" value="FAD-bd_PCMH_sub2"/>
</dbReference>
<comment type="similarity">
    <text evidence="5 17">Belongs to the MurB family.</text>
</comment>
<accession>A0ABV9MK82</accession>
<dbReference type="PROSITE" id="PS51387">
    <property type="entry name" value="FAD_PCMH"/>
    <property type="match status" value="1"/>
</dbReference>
<dbReference type="InterPro" id="IPR016167">
    <property type="entry name" value="FAD-bd_PCMH_sub1"/>
</dbReference>
<dbReference type="GO" id="GO:0008762">
    <property type="term" value="F:UDP-N-acetylmuramate dehydrogenase activity"/>
    <property type="evidence" value="ECO:0007669"/>
    <property type="project" value="UniProtKB-EC"/>
</dbReference>
<sequence>MCESRSMLKNLTTSQVGGPADQLVVAGTEEELVSALATADAAGTPVLLIGGGSNLVINDRGFRGTAIQIATRGLQLETLDTNTVLLRVAAGENWDACVEYSLVEGLSGLEALSGIPGCAGATPVQNVGAYGADVSQHLAWARVYDRHLGTGLTLHREELEFSYRDSLIKRTSVAGSPRFVVLEVAFELTRTDDSAPIRYAELARRLGVAPGESAPAQLVRQQVLELRRSKGMVYEPKDVDSHSTGSFFTNPIVDVSVLERLPEGAPNYPVDTDGLVKLSAAWLIDQAGFSKGFGLEGTEGFSLAHGRASLSTKHTLAVTNRGSATAEDLLTVARAVRAGVQQRFGIELVNEPLLIDLTL</sequence>
<dbReference type="HAMAP" id="MF_00037">
    <property type="entry name" value="MurB"/>
    <property type="match status" value="1"/>
</dbReference>
<keyword evidence="20" id="KW-1185">Reference proteome</keyword>
<dbReference type="InterPro" id="IPR036318">
    <property type="entry name" value="FAD-bd_PCMH-like_sf"/>
</dbReference>
<dbReference type="NCBIfam" id="NF010478">
    <property type="entry name" value="PRK13903.1"/>
    <property type="match status" value="1"/>
</dbReference>
<keyword evidence="7 17" id="KW-0132">Cell division</keyword>
<feature type="active site" evidence="17">
    <location>
        <position position="351"/>
    </location>
</feature>
<keyword evidence="14 17" id="KW-0131">Cell cycle</keyword>
<keyword evidence="8 17" id="KW-0285">Flavoprotein</keyword>
<evidence type="ECO:0000256" key="3">
    <source>
        <dbReference type="ARBA" id="ARBA00004496"/>
    </source>
</evidence>
<dbReference type="InterPro" id="IPR011601">
    <property type="entry name" value="MurB_C"/>
</dbReference>
<evidence type="ECO:0000256" key="5">
    <source>
        <dbReference type="ARBA" id="ARBA00010485"/>
    </source>
</evidence>
<dbReference type="Gene3D" id="3.30.43.10">
    <property type="entry name" value="Uridine Diphospho-n-acetylenolpyruvylglucosamine Reductase, domain 2"/>
    <property type="match status" value="1"/>
</dbReference>
<dbReference type="EC" id="1.3.1.98" evidence="17"/>
<evidence type="ECO:0000256" key="2">
    <source>
        <dbReference type="ARBA" id="ARBA00003921"/>
    </source>
</evidence>
<comment type="catalytic activity">
    <reaction evidence="16 17">
        <text>UDP-N-acetyl-alpha-D-muramate + NADP(+) = UDP-N-acetyl-3-O-(1-carboxyvinyl)-alpha-D-glucosamine + NADPH + H(+)</text>
        <dbReference type="Rhea" id="RHEA:12248"/>
        <dbReference type="ChEBI" id="CHEBI:15378"/>
        <dbReference type="ChEBI" id="CHEBI:57783"/>
        <dbReference type="ChEBI" id="CHEBI:58349"/>
        <dbReference type="ChEBI" id="CHEBI:68483"/>
        <dbReference type="ChEBI" id="CHEBI:70757"/>
        <dbReference type="EC" id="1.3.1.98"/>
    </reaction>
</comment>
<dbReference type="SUPFAM" id="SSF56176">
    <property type="entry name" value="FAD-binding/transporter-associated domain-like"/>
    <property type="match status" value="1"/>
</dbReference>
<feature type="domain" description="FAD-binding PCMH-type" evidence="18">
    <location>
        <begin position="16"/>
        <end position="191"/>
    </location>
</feature>
<evidence type="ECO:0000256" key="17">
    <source>
        <dbReference type="HAMAP-Rule" id="MF_00037"/>
    </source>
</evidence>
<evidence type="ECO:0000256" key="12">
    <source>
        <dbReference type="ARBA" id="ARBA00022984"/>
    </source>
</evidence>
<dbReference type="Pfam" id="PF01565">
    <property type="entry name" value="FAD_binding_4"/>
    <property type="match status" value="1"/>
</dbReference>
<name>A0ABV9MK82_9MICC</name>
<comment type="function">
    <text evidence="2 17">Cell wall formation.</text>
</comment>
<evidence type="ECO:0000313" key="20">
    <source>
        <dbReference type="Proteomes" id="UP001595884"/>
    </source>
</evidence>
<dbReference type="EMBL" id="JBHSHE010000040">
    <property type="protein sequence ID" value="MFC4716357.1"/>
    <property type="molecule type" value="Genomic_DNA"/>
</dbReference>
<dbReference type="Pfam" id="PF02873">
    <property type="entry name" value="MurB_C"/>
    <property type="match status" value="1"/>
</dbReference>
<evidence type="ECO:0000256" key="9">
    <source>
        <dbReference type="ARBA" id="ARBA00022827"/>
    </source>
</evidence>
<dbReference type="PANTHER" id="PTHR21071:SF4">
    <property type="entry name" value="UDP-N-ACETYLENOLPYRUVOYLGLUCOSAMINE REDUCTASE"/>
    <property type="match status" value="1"/>
</dbReference>
<dbReference type="InterPro" id="IPR006094">
    <property type="entry name" value="Oxid_FAD_bind_N"/>
</dbReference>
<evidence type="ECO:0000256" key="16">
    <source>
        <dbReference type="ARBA" id="ARBA00048914"/>
    </source>
</evidence>
<protein>
    <recommendedName>
        <fullName evidence="17">UDP-N-acetylenolpyruvoylglucosamine reductase</fullName>
        <ecNumber evidence="17">1.3.1.98</ecNumber>
    </recommendedName>
    <alternativeName>
        <fullName evidence="17">UDP-N-acetylmuramate dehydrogenase</fullName>
    </alternativeName>
</protein>
<evidence type="ECO:0000256" key="7">
    <source>
        <dbReference type="ARBA" id="ARBA00022618"/>
    </source>
</evidence>
<evidence type="ECO:0000313" key="19">
    <source>
        <dbReference type="EMBL" id="MFC4716357.1"/>
    </source>
</evidence>
<evidence type="ECO:0000256" key="11">
    <source>
        <dbReference type="ARBA" id="ARBA00022960"/>
    </source>
</evidence>
<gene>
    <name evidence="17" type="primary">murB</name>
    <name evidence="19" type="ORF">ACFO7V_09410</name>
</gene>
<feature type="active site" description="Proton donor" evidence="17">
    <location>
        <position position="246"/>
    </location>
</feature>
<dbReference type="PANTHER" id="PTHR21071">
    <property type="entry name" value="UDP-N-ACETYLENOLPYRUVOYLGLUCOSAMINE REDUCTASE"/>
    <property type="match status" value="1"/>
</dbReference>
<dbReference type="Gene3D" id="3.30.465.10">
    <property type="match status" value="1"/>
</dbReference>
<evidence type="ECO:0000256" key="1">
    <source>
        <dbReference type="ARBA" id="ARBA00001974"/>
    </source>
</evidence>
<dbReference type="InterPro" id="IPR036635">
    <property type="entry name" value="MurB_C_sf"/>
</dbReference>
<keyword evidence="12 17" id="KW-0573">Peptidoglycan synthesis</keyword>
<dbReference type="SUPFAM" id="SSF56194">
    <property type="entry name" value="Uridine diphospho-N-Acetylenolpyruvylglucosamine reductase, MurB, C-terminal domain"/>
    <property type="match status" value="1"/>
</dbReference>